<dbReference type="InterPro" id="IPR011993">
    <property type="entry name" value="PH-like_dom_sf"/>
</dbReference>
<dbReference type="Pfam" id="PF00568">
    <property type="entry name" value="WH1"/>
    <property type="match status" value="1"/>
</dbReference>
<name>A0A315W965_GAMAF</name>
<organism evidence="3 4">
    <name type="scientific">Gambusia affinis</name>
    <name type="common">Western mosquitofish</name>
    <name type="synonym">Heterandria affinis</name>
    <dbReference type="NCBI Taxonomy" id="33528"/>
    <lineage>
        <taxon>Eukaryota</taxon>
        <taxon>Metazoa</taxon>
        <taxon>Chordata</taxon>
        <taxon>Craniata</taxon>
        <taxon>Vertebrata</taxon>
        <taxon>Euteleostomi</taxon>
        <taxon>Actinopterygii</taxon>
        <taxon>Neopterygii</taxon>
        <taxon>Teleostei</taxon>
        <taxon>Neoteleostei</taxon>
        <taxon>Acanthomorphata</taxon>
        <taxon>Ovalentaria</taxon>
        <taxon>Atherinomorphae</taxon>
        <taxon>Cyprinodontiformes</taxon>
        <taxon>Poeciliidae</taxon>
        <taxon>Poeciliinae</taxon>
        <taxon>Gambusia</taxon>
    </lineage>
</organism>
<dbReference type="SUPFAM" id="SSF50729">
    <property type="entry name" value="PH domain-like"/>
    <property type="match status" value="1"/>
</dbReference>
<comment type="caution">
    <text evidence="3">The sequence shown here is derived from an EMBL/GenBank/DDBJ whole genome shotgun (WGS) entry which is preliminary data.</text>
</comment>
<evidence type="ECO:0000313" key="3">
    <source>
        <dbReference type="EMBL" id="PWA32499.1"/>
    </source>
</evidence>
<dbReference type="InterPro" id="IPR000697">
    <property type="entry name" value="WH1/EVH1_dom"/>
</dbReference>
<dbReference type="Proteomes" id="UP000250572">
    <property type="component" value="Unassembled WGS sequence"/>
</dbReference>
<dbReference type="EMBL" id="NHOQ01000166">
    <property type="protein sequence ID" value="PWA32499.1"/>
    <property type="molecule type" value="Genomic_DNA"/>
</dbReference>
<keyword evidence="4" id="KW-1185">Reference proteome</keyword>
<evidence type="ECO:0000313" key="4">
    <source>
        <dbReference type="Proteomes" id="UP000250572"/>
    </source>
</evidence>
<dbReference type="AlphaFoldDB" id="A0A315W965"/>
<protein>
    <recommendedName>
        <fullName evidence="2">WH1 domain-containing protein</fullName>
    </recommendedName>
</protein>
<reference evidence="3 4" key="1">
    <citation type="journal article" date="2018" name="G3 (Bethesda)">
        <title>A High-Quality Reference Genome for the Invasive Mosquitofish Gambusia affinis Using a Chicago Library.</title>
        <authorList>
            <person name="Hoffberg S.L."/>
            <person name="Troendle N.J."/>
            <person name="Glenn T.C."/>
            <person name="Mahmud O."/>
            <person name="Louha S."/>
            <person name="Chalopin D."/>
            <person name="Bennetzen J.L."/>
            <person name="Mauricio R."/>
        </authorList>
    </citation>
    <scope>NUCLEOTIDE SEQUENCE [LARGE SCALE GENOMIC DNA]</scope>
    <source>
        <strain evidence="3">NE01/NJP1002.9</strain>
        <tissue evidence="3">Muscle</tissue>
    </source>
</reference>
<dbReference type="GO" id="GO:0019901">
    <property type="term" value="F:protein kinase binding"/>
    <property type="evidence" value="ECO:0007669"/>
    <property type="project" value="TreeGrafter"/>
</dbReference>
<gene>
    <name evidence="3" type="ORF">CCH79_00019405</name>
</gene>
<evidence type="ECO:0000256" key="1">
    <source>
        <dbReference type="SAM" id="MobiDB-lite"/>
    </source>
</evidence>
<accession>A0A315W965</accession>
<dbReference type="Gene3D" id="2.30.29.30">
    <property type="entry name" value="Pleckstrin-homology domain (PH domain)/Phosphotyrosine-binding domain (PTB)"/>
    <property type="match status" value="1"/>
</dbReference>
<proteinExistence type="predicted"/>
<dbReference type="PANTHER" id="PTHR11202">
    <property type="entry name" value="SPROUTY-RELATED, EVH1 DOMAIN-CONTAINING PROTEIN FAMILY MEMBER"/>
    <property type="match status" value="1"/>
</dbReference>
<dbReference type="GO" id="GO:0043409">
    <property type="term" value="P:negative regulation of MAPK cascade"/>
    <property type="evidence" value="ECO:0007669"/>
    <property type="project" value="TreeGrafter"/>
</dbReference>
<feature type="domain" description="WH1" evidence="2">
    <location>
        <begin position="1"/>
        <end position="76"/>
    </location>
</feature>
<feature type="region of interest" description="Disordered" evidence="1">
    <location>
        <begin position="76"/>
        <end position="97"/>
    </location>
</feature>
<sequence>MQNPLMHAELNLTSDPCCLRLQPVLECAVQRGMVYNKVNPIFHHWRVEDQKFGLTFQSPADATSFEKGLQAVLDKLDRGSDSPSLSTPEEVDPEDSDQVYPTVTQCIYLTAAFKPKTHIYICPEPPPDLHEMVRSCLERLTVTVFSSRQWKTRTAVAVTMLGSPNSVLEGRPPACFSSLLGLTLLNQMGLLSRGRPRTRWRDDVSRLAWERLGIPPRSWWKWLGRGKSGPPF</sequence>
<dbReference type="STRING" id="33528.ENSGAFP00000028989"/>
<dbReference type="PROSITE" id="PS50229">
    <property type="entry name" value="WH1"/>
    <property type="match status" value="1"/>
</dbReference>
<evidence type="ECO:0000259" key="2">
    <source>
        <dbReference type="PROSITE" id="PS50229"/>
    </source>
</evidence>
<dbReference type="PANTHER" id="PTHR11202:SF19">
    <property type="entry name" value="SPROUTY-RELATED, EVH1 DOMAIN-CONTAINING PROTEIN 3"/>
    <property type="match status" value="1"/>
</dbReference>